<dbReference type="AlphaFoldDB" id="A0A1V9XRF7"/>
<comment type="caution">
    <text evidence="2">The sequence shown here is derived from an EMBL/GenBank/DDBJ whole genome shotgun (WGS) entry which is preliminary data.</text>
</comment>
<evidence type="ECO:0000313" key="2">
    <source>
        <dbReference type="EMBL" id="OQR76087.1"/>
    </source>
</evidence>
<feature type="region of interest" description="Disordered" evidence="1">
    <location>
        <begin position="114"/>
        <end position="172"/>
    </location>
</feature>
<proteinExistence type="predicted"/>
<evidence type="ECO:0000256" key="1">
    <source>
        <dbReference type="SAM" id="MobiDB-lite"/>
    </source>
</evidence>
<reference evidence="2 3" key="1">
    <citation type="journal article" date="2017" name="Gigascience">
        <title>Draft genome of the honey bee ectoparasitic mite, Tropilaelaps mercedesae, is shaped by the parasitic life history.</title>
        <authorList>
            <person name="Dong X."/>
            <person name="Armstrong S.D."/>
            <person name="Xia D."/>
            <person name="Makepeace B.L."/>
            <person name="Darby A.C."/>
            <person name="Kadowaki T."/>
        </authorList>
    </citation>
    <scope>NUCLEOTIDE SEQUENCE [LARGE SCALE GENOMIC DNA]</scope>
    <source>
        <strain evidence="2">Wuxi-XJTLU</strain>
    </source>
</reference>
<name>A0A1V9XRF7_9ACAR</name>
<feature type="compositionally biased region" description="Polar residues" evidence="1">
    <location>
        <begin position="115"/>
        <end position="144"/>
    </location>
</feature>
<dbReference type="InParanoid" id="A0A1V9XRF7"/>
<gene>
    <name evidence="2" type="ORF">BIW11_00653</name>
</gene>
<dbReference type="Proteomes" id="UP000192247">
    <property type="component" value="Unassembled WGS sequence"/>
</dbReference>
<keyword evidence="3" id="KW-1185">Reference proteome</keyword>
<accession>A0A1V9XRF7</accession>
<evidence type="ECO:0000313" key="3">
    <source>
        <dbReference type="Proteomes" id="UP000192247"/>
    </source>
</evidence>
<dbReference type="OrthoDB" id="6381807at2759"/>
<dbReference type="EMBL" id="MNPL01005335">
    <property type="protein sequence ID" value="OQR76087.1"/>
    <property type="molecule type" value="Genomic_DNA"/>
</dbReference>
<protein>
    <submittedName>
        <fullName evidence="2">Cuticle protein 10.9-like</fullName>
    </submittedName>
</protein>
<sequence>MPWLSIEVIAEAHSVDQLKASRKLSEVYIMDSKAVTPMLEMLFMGLQQLSVPETTEVMVVVATTEVMEATDGNLTHFRTLPRTQKVPIRIPHREMLRERYSIDENGYHADIVTNELGTKSKNPAEVTIQSSAPTGEKAAQQSEGSNREAGNGKHGGGTDMPGPSYDSQSYVNFQLSSHSNSLSSGSAGGF</sequence>
<organism evidence="2 3">
    <name type="scientific">Tropilaelaps mercedesae</name>
    <dbReference type="NCBI Taxonomy" id="418985"/>
    <lineage>
        <taxon>Eukaryota</taxon>
        <taxon>Metazoa</taxon>
        <taxon>Ecdysozoa</taxon>
        <taxon>Arthropoda</taxon>
        <taxon>Chelicerata</taxon>
        <taxon>Arachnida</taxon>
        <taxon>Acari</taxon>
        <taxon>Parasitiformes</taxon>
        <taxon>Mesostigmata</taxon>
        <taxon>Gamasina</taxon>
        <taxon>Dermanyssoidea</taxon>
        <taxon>Laelapidae</taxon>
        <taxon>Tropilaelaps</taxon>
    </lineage>
</organism>